<keyword evidence="2" id="KW-1185">Reference proteome</keyword>
<reference evidence="1 2" key="1">
    <citation type="submission" date="2020-04" db="EMBL/GenBank/DDBJ databases">
        <authorList>
            <person name="Laetsch R D."/>
            <person name="Stevens L."/>
            <person name="Kumar S."/>
            <person name="Blaxter L. M."/>
        </authorList>
    </citation>
    <scope>NUCLEOTIDE SEQUENCE [LARGE SCALE GENOMIC DNA]</scope>
</reference>
<proteinExistence type="predicted"/>
<name>A0A8S1EP10_9PELO</name>
<evidence type="ECO:0000313" key="1">
    <source>
        <dbReference type="EMBL" id="CAB3399555.1"/>
    </source>
</evidence>
<dbReference type="EMBL" id="CADEPM010000002">
    <property type="protein sequence ID" value="CAB3399555.1"/>
    <property type="molecule type" value="Genomic_DNA"/>
</dbReference>
<evidence type="ECO:0000313" key="2">
    <source>
        <dbReference type="Proteomes" id="UP000494206"/>
    </source>
</evidence>
<dbReference type="AlphaFoldDB" id="A0A8S1EP10"/>
<sequence length="853" mass="98018">MNRGLDAETLHLVHIMNNLPLIRGSTPPPVDPRMEHPPNPHIHPQALIPNQILNDYPPNDDLLPYSAASIYDFLEHFTLRAAKRFEDQPRFLFDYESLEVLNQHITKRPMVWTTSLQVPRVFAIYRIIDCTETGDYILALIFNDYFSNPESFQFVRITTTSIDVMNPGYPANRNLLIGDTVVVYKLHEMPLTYTPKESNSIRLRRGQFVVRYAVYMYHCLPRTFHQDVYFTIEKTRTERSIAIVLGYPGECDLLPEIERFVTNNEQVFQGDVFVPYGTFFNIQRYVPDANNEIYYLKTDFVSTVQKYHRANPVIISCCPSPTEIQNYIMMGSRAFINYSSSYDALKSISHMMCWSSCGMAAFYDEKLSNRVFKATMCREPADSFDTIARLHLTCHDQFVASIPEGFPVVIHALQGGSACGYVFRSLLAKRILVKICDGLPDTLPRDFYLDKPICVTFYKRKHYDVDPIVDVLNSTAVMSISSRTESFKILQALHSDDTFATPLDERNAFFAIMSESKILHLTSEEATYIAAFNPTFHKPPRPITFPPLPNGTFRSYSSHFQAAYRAIRSIHTLVAVDCPSITDEALSMYIAGTYLSRERLSICIGVDEFKVKQLLKSFKDNFNGEGVVRMLDRDEWEILPDDEKTEFDLPGIMEEVIRDYTFSREEFYLQLERDNEFYPDQDDDYFAAGVSYCKTNGLGFCPTSKMGKAFYQAGPVSNDAIMTLFMHLHKPKLFVGTASDTIGMFKTLMYVLKPKVELVQIAGIPQMKMTDFVAILATLPNARYGIFGDINTKTIFNCDRTTERLDRYVRRNILREIVDGEKFPVLKYEKKRRLLDFLVDEGDAELLQVEDIL</sequence>
<gene>
    <name evidence="1" type="ORF">CBOVIS_LOCUS2654</name>
</gene>
<protein>
    <submittedName>
        <fullName evidence="1">Uncharacterized protein</fullName>
    </submittedName>
</protein>
<accession>A0A8S1EP10</accession>
<comment type="caution">
    <text evidence="1">The sequence shown here is derived from an EMBL/GenBank/DDBJ whole genome shotgun (WGS) entry which is preliminary data.</text>
</comment>
<organism evidence="1 2">
    <name type="scientific">Caenorhabditis bovis</name>
    <dbReference type="NCBI Taxonomy" id="2654633"/>
    <lineage>
        <taxon>Eukaryota</taxon>
        <taxon>Metazoa</taxon>
        <taxon>Ecdysozoa</taxon>
        <taxon>Nematoda</taxon>
        <taxon>Chromadorea</taxon>
        <taxon>Rhabditida</taxon>
        <taxon>Rhabditina</taxon>
        <taxon>Rhabditomorpha</taxon>
        <taxon>Rhabditoidea</taxon>
        <taxon>Rhabditidae</taxon>
        <taxon>Peloderinae</taxon>
        <taxon>Caenorhabditis</taxon>
    </lineage>
</organism>
<dbReference type="Proteomes" id="UP000494206">
    <property type="component" value="Unassembled WGS sequence"/>
</dbReference>